<dbReference type="KEGG" id="rhoz:GXP67_19900"/>
<dbReference type="Pfam" id="PF10988">
    <property type="entry name" value="DUF2807"/>
    <property type="match status" value="1"/>
</dbReference>
<organism evidence="2 3">
    <name type="scientific">Rhodocytophaga rosea</name>
    <dbReference type="NCBI Taxonomy" id="2704465"/>
    <lineage>
        <taxon>Bacteria</taxon>
        <taxon>Pseudomonadati</taxon>
        <taxon>Bacteroidota</taxon>
        <taxon>Cytophagia</taxon>
        <taxon>Cytophagales</taxon>
        <taxon>Rhodocytophagaceae</taxon>
        <taxon>Rhodocytophaga</taxon>
    </lineage>
</organism>
<evidence type="ECO:0000313" key="3">
    <source>
        <dbReference type="Proteomes" id="UP000480178"/>
    </source>
</evidence>
<feature type="domain" description="Putative auto-transporter adhesin head GIN" evidence="1">
    <location>
        <begin position="50"/>
        <end position="230"/>
    </location>
</feature>
<accession>A0A6C0GLC0</accession>
<dbReference type="AlphaFoldDB" id="A0A6C0GLC0"/>
<proteinExistence type="predicted"/>
<keyword evidence="3" id="KW-1185">Reference proteome</keyword>
<dbReference type="EMBL" id="CP048222">
    <property type="protein sequence ID" value="QHT68747.1"/>
    <property type="molecule type" value="Genomic_DNA"/>
</dbReference>
<reference evidence="2 3" key="1">
    <citation type="submission" date="2020-01" db="EMBL/GenBank/DDBJ databases">
        <authorList>
            <person name="Kim M.K."/>
        </authorList>
    </citation>
    <scope>NUCLEOTIDE SEQUENCE [LARGE SCALE GENOMIC DNA]</scope>
    <source>
        <strain evidence="2 3">172606-1</strain>
    </source>
</reference>
<dbReference type="RefSeq" id="WP_162444752.1">
    <property type="nucleotide sequence ID" value="NZ_CP048222.1"/>
</dbReference>
<protein>
    <submittedName>
        <fullName evidence="2">DUF2807 domain-containing protein</fullName>
    </submittedName>
</protein>
<dbReference type="InterPro" id="IPR021255">
    <property type="entry name" value="DUF2807"/>
</dbReference>
<name>A0A6C0GLC0_9BACT</name>
<dbReference type="Proteomes" id="UP000480178">
    <property type="component" value="Chromosome"/>
</dbReference>
<sequence>MKTSNKLILGFLTLILIAITVFVAVAKYYQYADTVTGNGKNTSNVRQVTDFNSIEVSGKISVNLTQGAPTKVEVKGDENLIVLIRTEVSGNQLRIYTKDKINRQTKIEVDVTVPNIESLHLSGGANIQSTNELKGEELALKTSSGSQATLALQYKNLTSDSNAGSILKLSGQVEEASFEASAGSIINAFDLNARKCSVQANAGSMTEVKVLDQISADISSGSSLTYDGEPAVRDVNASSGGMIRKK</sequence>
<evidence type="ECO:0000313" key="2">
    <source>
        <dbReference type="EMBL" id="QHT68747.1"/>
    </source>
</evidence>
<dbReference type="Gene3D" id="2.160.20.120">
    <property type="match status" value="1"/>
</dbReference>
<gene>
    <name evidence="2" type="ORF">GXP67_19900</name>
</gene>
<evidence type="ECO:0000259" key="1">
    <source>
        <dbReference type="Pfam" id="PF10988"/>
    </source>
</evidence>